<protein>
    <submittedName>
        <fullName evidence="2">Transposase</fullName>
    </submittedName>
</protein>
<evidence type="ECO:0000313" key="3">
    <source>
        <dbReference type="Proteomes" id="UP000601597"/>
    </source>
</evidence>
<accession>A0ABQ3B8Z4</accession>
<dbReference type="PANTHER" id="PTHR34322">
    <property type="entry name" value="TRANSPOSASE, Y1_TNP DOMAIN-CONTAINING"/>
    <property type="match status" value="1"/>
</dbReference>
<name>A0ABQ3B8Z4_9GAMM</name>
<dbReference type="InterPro" id="IPR002686">
    <property type="entry name" value="Transposase_17"/>
</dbReference>
<gene>
    <name evidence="2" type="ORF">GCM10007071_33140</name>
</gene>
<proteinExistence type="predicted"/>
<reference evidence="3" key="1">
    <citation type="journal article" date="2019" name="Int. J. Syst. Evol. Microbiol.">
        <title>The Global Catalogue of Microorganisms (GCM) 10K type strain sequencing project: providing services to taxonomists for standard genome sequencing and annotation.</title>
        <authorList>
            <consortium name="The Broad Institute Genomics Platform"/>
            <consortium name="The Broad Institute Genome Sequencing Center for Infectious Disease"/>
            <person name="Wu L."/>
            <person name="Ma J."/>
        </authorList>
    </citation>
    <scope>NUCLEOTIDE SEQUENCE [LARGE SCALE GENOMIC DNA]</scope>
    <source>
        <strain evidence="3">KCTC 22280</strain>
    </source>
</reference>
<dbReference type="SUPFAM" id="SSF143422">
    <property type="entry name" value="Transposase IS200-like"/>
    <property type="match status" value="1"/>
</dbReference>
<evidence type="ECO:0000313" key="2">
    <source>
        <dbReference type="EMBL" id="GGY83023.1"/>
    </source>
</evidence>
<comment type="caution">
    <text evidence="2">The sequence shown here is derived from an EMBL/GenBank/DDBJ whole genome shotgun (WGS) entry which is preliminary data.</text>
</comment>
<dbReference type="SMART" id="SM01321">
    <property type="entry name" value="Y1_Tnp"/>
    <property type="match status" value="1"/>
</dbReference>
<sequence length="328" mass="38640">MLRVSMPRPREQQISIADTPYYHIVSRCVRRTFLCGIDHQTGQSYEHRRQWIEQRIRLLSSIFTIDLCAYAVMSNHYHLVVKLCPGQADDWSDDEILERWTTLFKGPPLVQRYRSGEDLHEAERRFVKRIIGVYRQRLTDLSWFMKCLNESIAREANREDECTGHFWESRFKSQALLSEQSLISCMAYVDLNPVRAAMAETPETSDHTSIQERIAPRFNLSEAIQSQSEQLFLKQFPLPLKPLLDFEEAVRNEPQRGILFSLNDYLELVDYTGRIINPSKRGHIPEHQPPILKRLGLSNEEWLVEATEFEDRYHDNRRAYLDRRRSAA</sequence>
<evidence type="ECO:0000259" key="1">
    <source>
        <dbReference type="SMART" id="SM01321"/>
    </source>
</evidence>
<dbReference type="InterPro" id="IPR036515">
    <property type="entry name" value="Transposase_17_sf"/>
</dbReference>
<dbReference type="Gene3D" id="3.30.70.1290">
    <property type="entry name" value="Transposase IS200-like"/>
    <property type="match status" value="1"/>
</dbReference>
<organism evidence="2 3">
    <name type="scientific">Marinobacter zhanjiangensis</name>
    <dbReference type="NCBI Taxonomy" id="578215"/>
    <lineage>
        <taxon>Bacteria</taxon>
        <taxon>Pseudomonadati</taxon>
        <taxon>Pseudomonadota</taxon>
        <taxon>Gammaproteobacteria</taxon>
        <taxon>Pseudomonadales</taxon>
        <taxon>Marinobacteraceae</taxon>
        <taxon>Marinobacter</taxon>
    </lineage>
</organism>
<feature type="domain" description="Transposase IS200-like" evidence="1">
    <location>
        <begin position="17"/>
        <end position="192"/>
    </location>
</feature>
<dbReference type="Proteomes" id="UP000601597">
    <property type="component" value="Unassembled WGS sequence"/>
</dbReference>
<dbReference type="EMBL" id="BMXV01000008">
    <property type="protein sequence ID" value="GGY83023.1"/>
    <property type="molecule type" value="Genomic_DNA"/>
</dbReference>
<keyword evidence="3" id="KW-1185">Reference proteome</keyword>
<dbReference type="PANTHER" id="PTHR34322:SF2">
    <property type="entry name" value="TRANSPOSASE IS200-LIKE DOMAIN-CONTAINING PROTEIN"/>
    <property type="match status" value="1"/>
</dbReference>